<sequence length="199" mass="21963">MNQIDVFTEGFWPSVKPSVITDGHRPSVIVSDKRFTDGSMAVGRPSVNVFFRRLLAVSEGFGPSEVQHTILGPAQQRIARSWLHSSRIQQGFWLEAEGHPAKRSGPARGSHVSTRGGIQHFPTTRATLASTSQQEVLTRRAELAKRRSTTASSTEVSPRVQRIGVAMRKQAPTAWKEGNTRPLSRHTSCRFKEGAATCF</sequence>
<gene>
    <name evidence="1" type="primary">Vigan.UMG016800</name>
    <name evidence="1" type="ORF">VIGAN_UM016800</name>
</gene>
<dbReference type="AlphaFoldDB" id="A0A0S3TDD2"/>
<protein>
    <submittedName>
        <fullName evidence="1">Uncharacterized protein</fullName>
    </submittedName>
</protein>
<reference evidence="1" key="1">
    <citation type="journal article" date="2015" name="Sci. Rep.">
        <title>The power of single molecule real-time sequencing technology in the de novo assembly of a eukaryotic genome.</title>
        <authorList>
            <person name="Sakai H."/>
            <person name="Naito K."/>
            <person name="Ogiso-Tanaka E."/>
            <person name="Takahashi Y."/>
            <person name="Iseki K."/>
            <person name="Muto C."/>
            <person name="Satou K."/>
            <person name="Teruya K."/>
            <person name="Shiroma A."/>
            <person name="Shimoji M."/>
            <person name="Hirano T."/>
            <person name="Itoh T."/>
            <person name="Kaga A."/>
            <person name="Tomooka N."/>
        </authorList>
    </citation>
    <scope>NUCLEOTIDE SEQUENCE</scope>
</reference>
<dbReference type="EMBL" id="AP015087">
    <property type="protein sequence ID" value="BAU03132.1"/>
    <property type="molecule type" value="Genomic_DNA"/>
</dbReference>
<name>A0A0S3TDD2_PHAAN</name>
<accession>A0A0S3TDD2</accession>
<evidence type="ECO:0000313" key="1">
    <source>
        <dbReference type="EMBL" id="BAU03132.1"/>
    </source>
</evidence>
<proteinExistence type="predicted"/>
<organism evidence="1">
    <name type="scientific">Vigna angularis var. angularis</name>
    <dbReference type="NCBI Taxonomy" id="157739"/>
    <lineage>
        <taxon>Eukaryota</taxon>
        <taxon>Viridiplantae</taxon>
        <taxon>Streptophyta</taxon>
        <taxon>Embryophyta</taxon>
        <taxon>Tracheophyta</taxon>
        <taxon>Spermatophyta</taxon>
        <taxon>Magnoliopsida</taxon>
        <taxon>eudicotyledons</taxon>
        <taxon>Gunneridae</taxon>
        <taxon>Pentapetalae</taxon>
        <taxon>rosids</taxon>
        <taxon>fabids</taxon>
        <taxon>Fabales</taxon>
        <taxon>Fabaceae</taxon>
        <taxon>Papilionoideae</taxon>
        <taxon>50 kb inversion clade</taxon>
        <taxon>NPAAA clade</taxon>
        <taxon>indigoferoid/millettioid clade</taxon>
        <taxon>Phaseoleae</taxon>
        <taxon>Vigna</taxon>
    </lineage>
</organism>